<sequence>MLFFCWNSKNFGPLKTHKCSLILAALYIGLIALITSVSSIIGFFVWVDQINQFTADEAQQFRQLEKEIQQIISL</sequence>
<evidence type="ECO:0000313" key="2">
    <source>
        <dbReference type="Proteomes" id="UP000887574"/>
    </source>
</evidence>
<evidence type="ECO:0000256" key="1">
    <source>
        <dbReference type="SAM" id="Phobius"/>
    </source>
</evidence>
<organism evidence="2 3">
    <name type="scientific">Ditylenchus dipsaci</name>
    <dbReference type="NCBI Taxonomy" id="166011"/>
    <lineage>
        <taxon>Eukaryota</taxon>
        <taxon>Metazoa</taxon>
        <taxon>Ecdysozoa</taxon>
        <taxon>Nematoda</taxon>
        <taxon>Chromadorea</taxon>
        <taxon>Rhabditida</taxon>
        <taxon>Tylenchina</taxon>
        <taxon>Tylenchomorpha</taxon>
        <taxon>Sphaerularioidea</taxon>
        <taxon>Anguinidae</taxon>
        <taxon>Anguininae</taxon>
        <taxon>Ditylenchus</taxon>
    </lineage>
</organism>
<evidence type="ECO:0000313" key="3">
    <source>
        <dbReference type="WBParaSite" id="jg5994"/>
    </source>
</evidence>
<protein>
    <submittedName>
        <fullName evidence="3">Uncharacterized protein</fullName>
    </submittedName>
</protein>
<reference evidence="3" key="1">
    <citation type="submission" date="2022-11" db="UniProtKB">
        <authorList>
            <consortium name="WormBaseParasite"/>
        </authorList>
    </citation>
    <scope>IDENTIFICATION</scope>
</reference>
<proteinExistence type="predicted"/>
<keyword evidence="1" id="KW-1133">Transmembrane helix</keyword>
<dbReference type="Proteomes" id="UP000887574">
    <property type="component" value="Unplaced"/>
</dbReference>
<keyword evidence="2" id="KW-1185">Reference proteome</keyword>
<feature type="transmembrane region" description="Helical" evidence="1">
    <location>
        <begin position="21"/>
        <end position="47"/>
    </location>
</feature>
<keyword evidence="1" id="KW-0472">Membrane</keyword>
<dbReference type="AlphaFoldDB" id="A0A915EG54"/>
<name>A0A915EG54_9BILA</name>
<dbReference type="WBParaSite" id="jg5994">
    <property type="protein sequence ID" value="jg5994"/>
    <property type="gene ID" value="jg5994"/>
</dbReference>
<keyword evidence="1" id="KW-0812">Transmembrane</keyword>
<accession>A0A915EG54</accession>